<sequence>MNIATTCYPHKQFRSDFELQIRNSLEYLIEITESDFKVPDGFFIKWDLCASHYLAIDAAEKDNRELCINYIRNAIEKCQDYTEKPELSIKALDYFIESVFDMNMLFKILEQDDKGVRVGYRFAHEVKDDIEKIQEALELLKTYDENTYLECVCFIDTIYLTGKTEGNYIRSGCNFNMWGMILLYSADENSVPYYIEHIVHECAHHALNIINAQDYLVLNDPEERYQAPFREDGRPMIGIFHAYFVLNRICQTLYKISNIYSGIYEEEIRSRFNTALKKFFDTKEIIDNHAELTEIGHAIADSISEEMNRIIPSEVK</sequence>
<gene>
    <name evidence="1" type="ORF">F0L16_20600</name>
</gene>
<organism evidence="1 2">
    <name type="scientific">Photorhabdus heterorhabditis</name>
    <dbReference type="NCBI Taxonomy" id="880156"/>
    <lineage>
        <taxon>Bacteria</taxon>
        <taxon>Pseudomonadati</taxon>
        <taxon>Pseudomonadota</taxon>
        <taxon>Gammaproteobacteria</taxon>
        <taxon>Enterobacterales</taxon>
        <taxon>Morganellaceae</taxon>
        <taxon>Photorhabdus</taxon>
    </lineage>
</organism>
<reference evidence="1 2" key="1">
    <citation type="submission" date="2019-09" db="EMBL/GenBank/DDBJ databases">
        <title>Whole genome sequence of Photorhabdus heterorhabditis strain ETL (Enterobacteriales: Enterobacteriaceae) a bacterial symbiont of Heterorhabditis zealandica strain ETL (Rhabditida: Heterorhabditidae).</title>
        <authorList>
            <person name="Lulamba T.E."/>
            <person name="Serepa-Dlamini M.H."/>
        </authorList>
    </citation>
    <scope>NUCLEOTIDE SEQUENCE [LARGE SCALE GENOMIC DNA]</scope>
    <source>
        <strain evidence="1 2">ETL</strain>
    </source>
</reference>
<dbReference type="Proteomes" id="UP000322184">
    <property type="component" value="Unassembled WGS sequence"/>
</dbReference>
<accession>A0A5B0VLX8</accession>
<name>A0A5B0VLX8_9GAMM</name>
<proteinExistence type="predicted"/>
<comment type="caution">
    <text evidence="1">The sequence shown here is derived from an EMBL/GenBank/DDBJ whole genome shotgun (WGS) entry which is preliminary data.</text>
</comment>
<dbReference type="NCBIfam" id="TIGR04267">
    <property type="entry name" value="mod_HExxH"/>
    <property type="match status" value="1"/>
</dbReference>
<dbReference type="RefSeq" id="WP_054481614.1">
    <property type="nucleotide sequence ID" value="NZ_CAWMRL010000121.1"/>
</dbReference>
<evidence type="ECO:0000313" key="1">
    <source>
        <dbReference type="EMBL" id="KAA1175353.1"/>
    </source>
</evidence>
<dbReference type="OrthoDB" id="9769264at2"/>
<dbReference type="InterPro" id="IPR026337">
    <property type="entry name" value="AKG_HExxH"/>
</dbReference>
<evidence type="ECO:0008006" key="3">
    <source>
        <dbReference type="Google" id="ProtNLM"/>
    </source>
</evidence>
<protein>
    <recommendedName>
        <fullName evidence="3">HEXXH motif domain-containing protein</fullName>
    </recommendedName>
</protein>
<dbReference type="EMBL" id="VTUW01000070">
    <property type="protein sequence ID" value="KAA1175353.1"/>
    <property type="molecule type" value="Genomic_DNA"/>
</dbReference>
<evidence type="ECO:0000313" key="2">
    <source>
        <dbReference type="Proteomes" id="UP000322184"/>
    </source>
</evidence>
<dbReference type="AlphaFoldDB" id="A0A5B0VLX8"/>